<gene>
    <name evidence="1" type="ORF">MRATA1EN3_LOCUS6226</name>
</gene>
<dbReference type="Proteomes" id="UP001162501">
    <property type="component" value="Chromosome 14"/>
</dbReference>
<sequence length="132" mass="14254">MQSFRFKRTFPGLKRFRLLGSGGAARQPSTRHLLGELCRPAASLIQGDDLSLSGPTSSARRPSLKHPGGGDAKSRASTDRICVQIREVCSQPVSLQIPALPQNPSEEPRAPIPSRVQAAGQCRPVWPPSHLL</sequence>
<evidence type="ECO:0000313" key="1">
    <source>
        <dbReference type="EMBL" id="CAI9695013.1"/>
    </source>
</evidence>
<organism evidence="1 2">
    <name type="scientific">Rangifer tarandus platyrhynchus</name>
    <name type="common">Svalbard reindeer</name>
    <dbReference type="NCBI Taxonomy" id="3082113"/>
    <lineage>
        <taxon>Eukaryota</taxon>
        <taxon>Metazoa</taxon>
        <taxon>Chordata</taxon>
        <taxon>Craniata</taxon>
        <taxon>Vertebrata</taxon>
        <taxon>Euteleostomi</taxon>
        <taxon>Mammalia</taxon>
        <taxon>Eutheria</taxon>
        <taxon>Laurasiatheria</taxon>
        <taxon>Artiodactyla</taxon>
        <taxon>Ruminantia</taxon>
        <taxon>Pecora</taxon>
        <taxon>Cervidae</taxon>
        <taxon>Odocoileinae</taxon>
        <taxon>Rangifer</taxon>
    </lineage>
</organism>
<evidence type="ECO:0000313" key="2">
    <source>
        <dbReference type="Proteomes" id="UP001162501"/>
    </source>
</evidence>
<proteinExistence type="predicted"/>
<reference evidence="1" key="1">
    <citation type="submission" date="2023-05" db="EMBL/GenBank/DDBJ databases">
        <authorList>
            <consortium name="ELIXIR-Norway"/>
        </authorList>
    </citation>
    <scope>NUCLEOTIDE SEQUENCE</scope>
</reference>
<name>A0ACB0E3R5_RANTA</name>
<accession>A0ACB0E3R5</accession>
<dbReference type="EMBL" id="OX596098">
    <property type="protein sequence ID" value="CAI9695013.1"/>
    <property type="molecule type" value="Genomic_DNA"/>
</dbReference>
<protein>
    <submittedName>
        <fullName evidence="1">Uncharacterized protein</fullName>
    </submittedName>
</protein>